<dbReference type="AlphaFoldDB" id="A0AAD0V9M6"/>
<evidence type="ECO:0000313" key="1">
    <source>
        <dbReference type="EMBL" id="AXH59932.1"/>
    </source>
</evidence>
<sequence length="86" mass="10146">MIMSDDEYAPTYHLLRNVDQGTVEVMRLYVSDSHTLDDYLLASRKQWVDVKEATQYGIQLAKDNDLEFKHNRDLDPDSYQESLYLD</sequence>
<accession>A0AAD0V9M6</accession>
<dbReference type="EMBL" id="CP031226">
    <property type="protein sequence ID" value="AXH59932.1"/>
    <property type="molecule type" value="Genomic_DNA"/>
</dbReference>
<protein>
    <submittedName>
        <fullName evidence="1">Uncharacterized protein</fullName>
    </submittedName>
</protein>
<evidence type="ECO:0000313" key="2">
    <source>
        <dbReference type="Proteomes" id="UP000006426"/>
    </source>
</evidence>
<gene>
    <name evidence="1" type="ORF">PLA107_032420</name>
</gene>
<name>A0AAD0V9M6_PSEAV</name>
<proteinExistence type="predicted"/>
<organism evidence="1 2">
    <name type="scientific">Pseudomonas amygdali pv. lachrymans str. M301315</name>
    <dbReference type="NCBI Taxonomy" id="629260"/>
    <lineage>
        <taxon>Bacteria</taxon>
        <taxon>Pseudomonadati</taxon>
        <taxon>Pseudomonadota</taxon>
        <taxon>Gammaproteobacteria</taxon>
        <taxon>Pseudomonadales</taxon>
        <taxon>Pseudomonadaceae</taxon>
        <taxon>Pseudomonas</taxon>
        <taxon>Pseudomonas amygdali</taxon>
    </lineage>
</organism>
<keyword evidence="1" id="KW-0614">Plasmid</keyword>
<dbReference type="Proteomes" id="UP000006426">
    <property type="component" value="Plasmid pmppla107"/>
</dbReference>
<reference evidence="1 2" key="1">
    <citation type="journal article" date="2011" name="PLoS Pathog.">
        <title>Dynamic evolution of pathogenicity revealed by sequencing and comparative genomics of 19 Pseudomonas syringae isolates.</title>
        <authorList>
            <person name="Baltrus D.A."/>
            <person name="Nishimura M.T."/>
            <person name="Romanchuk A."/>
            <person name="Chang J.H."/>
            <person name="Mukhtar M.S."/>
            <person name="Cherkis K."/>
            <person name="Roach J."/>
            <person name="Grant S.R."/>
            <person name="Jones C.D."/>
            <person name="Dangl J.L."/>
        </authorList>
    </citation>
    <scope>NUCLEOTIDE SEQUENCE [LARGE SCALE GENOMIC DNA]</scope>
    <source>
        <strain evidence="1 2">M301315</strain>
    </source>
</reference>
<geneLocation type="plasmid" evidence="2">
    <name>pmppla107</name>
</geneLocation>